<dbReference type="RefSeq" id="WP_203325198.1">
    <property type="nucleotide sequence ID" value="NZ_CP069213.1"/>
</dbReference>
<protein>
    <submittedName>
        <fullName evidence="1">Beta family protein</fullName>
    </submittedName>
</protein>
<sequence length="363" mass="42218">MNMKKYFYFPLVKTRDAEMRCMENIESNIFNDMLPIYELTKSRKTLKTPDGDIYKRMERIKSIQEDRPFILDLTTNDKYINSQIESLLDETSGFEAWYHFIRQHQDCNLIPMIHIHADEQFGFREVERFVQKISAGDKYPALAVRLPYDLGRGEYSEYISPIVNSLQGSTKLFVIIDCDYMRAEAERDLEGLSDMFISAANEINEFSEKIEDIVLMSTSFPSNVASTGKGDSSGEFVIYEERLYQKICESYPENRSQLPLKYGDYASINTEQIEIKGGTFVPRIDIAIEDVFFYKRYRRDAGGYIKCAKEVMLDFRFKTDSSWASNQIVKAASGKPDGISPAYWISVRMAHYMKTRVELRRNL</sequence>
<gene>
    <name evidence="1" type="ORF">JQC75_17000</name>
</gene>
<dbReference type="InterPro" id="IPR025683">
    <property type="entry name" value="Protein_beta"/>
</dbReference>
<dbReference type="EMBL" id="CP069213">
    <property type="protein sequence ID" value="QRH01522.1"/>
    <property type="molecule type" value="Genomic_DNA"/>
</dbReference>
<accession>A0ABX7G2Q6</accession>
<dbReference type="Proteomes" id="UP000596252">
    <property type="component" value="Chromosome"/>
</dbReference>
<evidence type="ECO:0000313" key="2">
    <source>
        <dbReference type="Proteomes" id="UP000596252"/>
    </source>
</evidence>
<keyword evidence="2" id="KW-1185">Reference proteome</keyword>
<name>A0ABX7G2Q6_9GAMM</name>
<dbReference type="Pfam" id="PF14350">
    <property type="entry name" value="Beta_protein"/>
    <property type="match status" value="1"/>
</dbReference>
<organism evidence="1 2">
    <name type="scientific">Shewanella litorisediminis</name>
    <dbReference type="NCBI Taxonomy" id="1173586"/>
    <lineage>
        <taxon>Bacteria</taxon>
        <taxon>Pseudomonadati</taxon>
        <taxon>Pseudomonadota</taxon>
        <taxon>Gammaproteobacteria</taxon>
        <taxon>Alteromonadales</taxon>
        <taxon>Shewanellaceae</taxon>
        <taxon>Shewanella</taxon>
    </lineage>
</organism>
<reference evidence="1 2" key="1">
    <citation type="journal article" date="2012" name="Antonie Van Leeuwenhoek">
        <title>Shewanella litorisediminis sp. nov., a gammaproteobacterium isolated from a tidal flat sediment.</title>
        <authorList>
            <person name="Lee M.H."/>
            <person name="Yoon J.H."/>
        </authorList>
    </citation>
    <scope>NUCLEOTIDE SEQUENCE [LARGE SCALE GENOMIC DNA]</scope>
    <source>
        <strain evidence="1 2">SMK1-12</strain>
    </source>
</reference>
<evidence type="ECO:0000313" key="1">
    <source>
        <dbReference type="EMBL" id="QRH01522.1"/>
    </source>
</evidence>
<proteinExistence type="predicted"/>